<dbReference type="Gene3D" id="2.40.110.10">
    <property type="entry name" value="Butyryl-CoA Dehydrogenase, subunit A, domain 2"/>
    <property type="match status" value="1"/>
</dbReference>
<feature type="domain" description="Acyl-CoA dehydrogenase C-terminal" evidence="3">
    <location>
        <begin position="241"/>
        <end position="374"/>
    </location>
</feature>
<dbReference type="GO" id="GO:0006552">
    <property type="term" value="P:L-leucine catabolic process"/>
    <property type="evidence" value="ECO:0007669"/>
    <property type="project" value="TreeGrafter"/>
</dbReference>
<dbReference type="PANTHER" id="PTHR43884:SF12">
    <property type="entry name" value="ISOVALERYL-COA DEHYDROGENASE, MITOCHONDRIAL-RELATED"/>
    <property type="match status" value="1"/>
</dbReference>
<reference evidence="5" key="1">
    <citation type="journal article" date="2015" name="Genome Announc.">
        <title>Draft Genome Sequence of Tolypothrix boutellei Strain VB521301.</title>
        <authorList>
            <person name="Chandrababunaidu M.M."/>
            <person name="Singh D."/>
            <person name="Sen D."/>
            <person name="Bhan S."/>
            <person name="Das S."/>
            <person name="Gupta A."/>
            <person name="Adhikary S.P."/>
            <person name="Tripathy S."/>
        </authorList>
    </citation>
    <scope>NUCLEOTIDE SEQUENCE</scope>
    <source>
        <strain evidence="5">VB521301</strain>
    </source>
</reference>
<evidence type="ECO:0000313" key="5">
    <source>
        <dbReference type="EMBL" id="KIE09322.1"/>
    </source>
</evidence>
<dbReference type="InterPro" id="IPR009100">
    <property type="entry name" value="AcylCoA_DH/oxidase_NM_dom_sf"/>
</dbReference>
<dbReference type="EMBL" id="JHEG02000058">
    <property type="protein sequence ID" value="KIE09322.1"/>
    <property type="molecule type" value="Genomic_DNA"/>
</dbReference>
<evidence type="ECO:0000313" key="6">
    <source>
        <dbReference type="Proteomes" id="UP000029738"/>
    </source>
</evidence>
<feature type="domain" description="Acyl-CoA dehydrogenase/oxidase N-terminal" evidence="2">
    <location>
        <begin position="23"/>
        <end position="118"/>
    </location>
</feature>
<protein>
    <submittedName>
        <fullName evidence="5">Monooxygenase</fullName>
    </submittedName>
</protein>
<dbReference type="InterPro" id="IPR037069">
    <property type="entry name" value="AcylCoA_DH/ox_N_sf"/>
</dbReference>
<dbReference type="Proteomes" id="UP000029738">
    <property type="component" value="Unassembled WGS sequence"/>
</dbReference>
<dbReference type="Gene3D" id="1.20.140.10">
    <property type="entry name" value="Butyryl-CoA Dehydrogenase, subunit A, domain 3"/>
    <property type="match status" value="1"/>
</dbReference>
<organism evidence="5">
    <name type="scientific">Tolypothrix bouteillei VB521301</name>
    <dbReference type="NCBI Taxonomy" id="1479485"/>
    <lineage>
        <taxon>Bacteria</taxon>
        <taxon>Bacillati</taxon>
        <taxon>Cyanobacteriota</taxon>
        <taxon>Cyanophyceae</taxon>
        <taxon>Nostocales</taxon>
        <taxon>Tolypothrichaceae</taxon>
        <taxon>Tolypothrix</taxon>
    </lineage>
</organism>
<dbReference type="OrthoDB" id="571684at2"/>
<dbReference type="EMBL" id="JHEG04000001">
    <property type="protein sequence ID" value="KAF3884921.1"/>
    <property type="molecule type" value="Genomic_DNA"/>
</dbReference>
<dbReference type="InterPro" id="IPR046373">
    <property type="entry name" value="Acyl-CoA_Oxase/DH_mid-dom_sf"/>
</dbReference>
<dbReference type="InterPro" id="IPR013107">
    <property type="entry name" value="Acyl-CoA_DH_C"/>
</dbReference>
<dbReference type="PANTHER" id="PTHR43884">
    <property type="entry name" value="ACYL-COA DEHYDROGENASE"/>
    <property type="match status" value="1"/>
</dbReference>
<dbReference type="GO" id="GO:0004497">
    <property type="term" value="F:monooxygenase activity"/>
    <property type="evidence" value="ECO:0007669"/>
    <property type="project" value="UniProtKB-KW"/>
</dbReference>
<proteinExistence type="predicted"/>
<dbReference type="InterPro" id="IPR036250">
    <property type="entry name" value="AcylCo_DH-like_C"/>
</dbReference>
<dbReference type="Gene3D" id="1.10.540.10">
    <property type="entry name" value="Acyl-CoA dehydrogenase/oxidase, N-terminal domain"/>
    <property type="match status" value="1"/>
</dbReference>
<name>A0A0C1N3X3_9CYAN</name>
<keyword evidence="6" id="KW-1185">Reference proteome</keyword>
<dbReference type="SUPFAM" id="SSF47203">
    <property type="entry name" value="Acyl-CoA dehydrogenase C-terminal domain-like"/>
    <property type="match status" value="1"/>
</dbReference>
<dbReference type="Pfam" id="PF08028">
    <property type="entry name" value="Acyl-CoA_dh_2"/>
    <property type="match status" value="1"/>
</dbReference>
<comment type="caution">
    <text evidence="5">The sequence shown here is derived from an EMBL/GenBank/DDBJ whole genome shotgun (WGS) entry which is preliminary data.</text>
</comment>
<dbReference type="GO" id="GO:0050660">
    <property type="term" value="F:flavin adenine dinucleotide binding"/>
    <property type="evidence" value="ECO:0007669"/>
    <property type="project" value="InterPro"/>
</dbReference>
<dbReference type="STRING" id="1479485.DA73_0233715"/>
<evidence type="ECO:0000259" key="2">
    <source>
        <dbReference type="Pfam" id="PF02771"/>
    </source>
</evidence>
<gene>
    <name evidence="5" type="ORF">DA73_0233715</name>
    <name evidence="4" type="ORF">DA73_0400005190</name>
</gene>
<dbReference type="AlphaFoldDB" id="A0A0C1N3X3"/>
<accession>A0A0C1N3X3</accession>
<dbReference type="Pfam" id="PF02771">
    <property type="entry name" value="Acyl-CoA_dh_N"/>
    <property type="match status" value="1"/>
</dbReference>
<evidence type="ECO:0000259" key="3">
    <source>
        <dbReference type="Pfam" id="PF08028"/>
    </source>
</evidence>
<dbReference type="GO" id="GO:0008470">
    <property type="term" value="F:3-methylbutanoyl-CoA dehydrogenase activity"/>
    <property type="evidence" value="ECO:0007669"/>
    <property type="project" value="TreeGrafter"/>
</dbReference>
<keyword evidence="5" id="KW-0503">Monooxygenase</keyword>
<reference evidence="4" key="2">
    <citation type="submission" date="2019-11" db="EMBL/GenBank/DDBJ databases">
        <title>Improved Assembly of Tolypothrix boutellei genome.</title>
        <authorList>
            <person name="Sarangi A.N."/>
            <person name="Mukherjee M."/>
            <person name="Ghosh S."/>
            <person name="Singh D."/>
            <person name="Das A."/>
            <person name="Kant S."/>
            <person name="Prusty A."/>
            <person name="Tripathy S."/>
        </authorList>
    </citation>
    <scope>NUCLEOTIDE SEQUENCE</scope>
    <source>
        <strain evidence="4">VB521301</strain>
    </source>
</reference>
<evidence type="ECO:0000256" key="1">
    <source>
        <dbReference type="ARBA" id="ARBA00023002"/>
    </source>
</evidence>
<keyword evidence="1" id="KW-0560">Oxidoreductase</keyword>
<dbReference type="SUPFAM" id="SSF56645">
    <property type="entry name" value="Acyl-CoA dehydrogenase NM domain-like"/>
    <property type="match status" value="1"/>
</dbReference>
<evidence type="ECO:0000313" key="4">
    <source>
        <dbReference type="EMBL" id="KAF3884921.1"/>
    </source>
</evidence>
<dbReference type="InterPro" id="IPR013786">
    <property type="entry name" value="AcylCoA_DH/ox_N"/>
</dbReference>
<sequence>MVQLLDTQEFQTVKDWLAIASSLSQELAKTAVERDAQAGSPDVEVQRLRETGLLPLIVPKEYGGIGATWVEALKIVQELSKADGSIGQLYGNHLNLTALGYVAGTAEQKDRYYRETAEKNLFWANAINTRDTRLKISPDGAHFRVDGVKSFGTGVGISDLRVFAAIQDGVEVPLTFVIPKEREGVVSLQDWDNFGQRRTDSATFTFHNVLVYNNEVLGYPTPPDNAFATFLGIIAQLTKTYVYLGITEGAFTAAKHYTSTQTKPWITSGVDRATLDPYILHNYGEFWTKLQAATTLADRVALQVQQAWNKGVELTIQERGEVALAVFSAKAFTTTVGLEIVNNIFNVTGTRSTANQYGFDRYWRDLRTFTLHDPVDYKFRDIGNWVLNNELPIITQYS</sequence>
<dbReference type="PIRSF" id="PIRSF016578">
    <property type="entry name" value="HsaA"/>
    <property type="match status" value="1"/>
</dbReference>
<dbReference type="RefSeq" id="WP_038077959.1">
    <property type="nucleotide sequence ID" value="NZ_JHEG04000001.1"/>
</dbReference>